<reference evidence="1" key="1">
    <citation type="submission" date="2016-07" db="EMBL/GenBank/DDBJ databases">
        <title>De novo transcriptome assembly of four accessions of the metal hyperaccumulator plant Noccaea caerulescens.</title>
        <authorList>
            <person name="Blande D."/>
            <person name="Halimaa P."/>
            <person name="Tervahauta A.I."/>
            <person name="Aarts M.G."/>
            <person name="Karenlampi S.O."/>
        </authorList>
    </citation>
    <scope>NUCLEOTIDE SEQUENCE</scope>
</reference>
<organism evidence="1">
    <name type="scientific">Noccaea caerulescens</name>
    <name type="common">Alpine penny-cress</name>
    <name type="synonym">Thlaspi caerulescens</name>
    <dbReference type="NCBI Taxonomy" id="107243"/>
    <lineage>
        <taxon>Eukaryota</taxon>
        <taxon>Viridiplantae</taxon>
        <taxon>Streptophyta</taxon>
        <taxon>Embryophyta</taxon>
        <taxon>Tracheophyta</taxon>
        <taxon>Spermatophyta</taxon>
        <taxon>Magnoliopsida</taxon>
        <taxon>eudicotyledons</taxon>
        <taxon>Gunneridae</taxon>
        <taxon>Pentapetalae</taxon>
        <taxon>rosids</taxon>
        <taxon>malvids</taxon>
        <taxon>Brassicales</taxon>
        <taxon>Brassicaceae</taxon>
        <taxon>Coluteocarpeae</taxon>
        <taxon>Noccaea</taxon>
    </lineage>
</organism>
<dbReference type="EMBL" id="GEVL01002157">
    <property type="protein sequence ID" value="JAU75184.1"/>
    <property type="molecule type" value="Transcribed_RNA"/>
</dbReference>
<accession>A0A1J3I6Z7</accession>
<sequence length="91" mass="11192">MFRPKHHLRRIVVTYLFTELNRHDNDYYGIRTFVRFDSTKKFRVVSHRLNIKNLEETTQRGSLRLFEDKKRYLINKMGSNQMLCLVSYLMY</sequence>
<proteinExistence type="predicted"/>
<gene>
    <name evidence="1" type="ORF">LE_TR2946_c4_g1_i1_g.8919</name>
</gene>
<name>A0A1J3I6Z7_NOCCA</name>
<evidence type="ECO:0000313" key="1">
    <source>
        <dbReference type="EMBL" id="JAU75184.1"/>
    </source>
</evidence>
<protein>
    <submittedName>
        <fullName evidence="1">Uncharacterized protein</fullName>
    </submittedName>
</protein>
<dbReference type="AlphaFoldDB" id="A0A1J3I6Z7"/>